<feature type="domain" description="Disease resistance protein winged helix" evidence="9">
    <location>
        <begin position="412"/>
        <end position="481"/>
    </location>
</feature>
<name>A0AA39D5S9_VITRO</name>
<dbReference type="Gene3D" id="1.10.10.10">
    <property type="entry name" value="Winged helix-like DNA-binding domain superfamily/Winged helix DNA-binding domain"/>
    <property type="match status" value="1"/>
</dbReference>
<evidence type="ECO:0000259" key="9">
    <source>
        <dbReference type="Pfam" id="PF23559"/>
    </source>
</evidence>
<dbReference type="InterPro" id="IPR050905">
    <property type="entry name" value="Plant_NBS-LRR"/>
</dbReference>
<evidence type="ECO:0000256" key="6">
    <source>
        <dbReference type="ARBA" id="ARBA00022840"/>
    </source>
</evidence>
<feature type="domain" description="NB-ARC" evidence="8">
    <location>
        <begin position="161"/>
        <end position="325"/>
    </location>
</feature>
<dbReference type="PRINTS" id="PR00364">
    <property type="entry name" value="DISEASERSIST"/>
</dbReference>
<dbReference type="PANTHER" id="PTHR33463:SF180">
    <property type="entry name" value="DISEASE RESISTANCE PROTEIN RPS5"/>
    <property type="match status" value="1"/>
</dbReference>
<dbReference type="Gene3D" id="1.10.8.430">
    <property type="entry name" value="Helical domain of apoptotic protease-activating factors"/>
    <property type="match status" value="1"/>
</dbReference>
<dbReference type="Pfam" id="PF23598">
    <property type="entry name" value="LRR_14"/>
    <property type="match status" value="1"/>
</dbReference>
<keyword evidence="3" id="KW-0677">Repeat</keyword>
<evidence type="ECO:0000259" key="10">
    <source>
        <dbReference type="Pfam" id="PF23598"/>
    </source>
</evidence>
<dbReference type="InterPro" id="IPR042197">
    <property type="entry name" value="Apaf_helical"/>
</dbReference>
<dbReference type="Pfam" id="PF23559">
    <property type="entry name" value="WHD_DRP"/>
    <property type="match status" value="1"/>
</dbReference>
<accession>A0AA39D5S9</accession>
<dbReference type="InterPro" id="IPR058922">
    <property type="entry name" value="WHD_DRP"/>
</dbReference>
<dbReference type="FunFam" id="1.10.8.430:FF:000003">
    <property type="entry name" value="Probable disease resistance protein At5g66910"/>
    <property type="match status" value="1"/>
</dbReference>
<dbReference type="Pfam" id="PF00931">
    <property type="entry name" value="NB-ARC"/>
    <property type="match status" value="1"/>
</dbReference>
<evidence type="ECO:0000259" key="8">
    <source>
        <dbReference type="Pfam" id="PF00931"/>
    </source>
</evidence>
<keyword evidence="2" id="KW-0433">Leucine-rich repeat</keyword>
<dbReference type="GO" id="GO:0043531">
    <property type="term" value="F:ADP binding"/>
    <property type="evidence" value="ECO:0007669"/>
    <property type="project" value="InterPro"/>
</dbReference>
<reference evidence="11 12" key="1">
    <citation type="journal article" date="2023" name="BMC Biotechnol.">
        <title>Vitis rotundifolia cv Carlos genome sequencing.</title>
        <authorList>
            <person name="Huff M."/>
            <person name="Hulse-Kemp A."/>
            <person name="Scheffler B."/>
            <person name="Youngblood R."/>
            <person name="Simpson S."/>
            <person name="Babiker E."/>
            <person name="Staton M."/>
        </authorList>
    </citation>
    <scope>NUCLEOTIDE SEQUENCE [LARGE SCALE GENOMIC DNA]</scope>
    <source>
        <tissue evidence="11">Leaf</tissue>
    </source>
</reference>
<comment type="similarity">
    <text evidence="1">Belongs to the disease resistance NB-LRR family.</text>
</comment>
<sequence length="920" mass="105976">MDFVTPILDVATRLWTCTAKRVVYIRRLPRNLKILRTAMEELRSVYEDVIERVESEEKLQKKRTRAVEGWIRSVEAMEKEMKEILEEGDEEVQNKCLGTCCPRDSCASYKLGKTVSRKIRAVAALRSKANHFHEVAVPLASPPVIERPLEKTVGLDSPFLEVWRWLQDEQVRTIGIYGMGGVGKTALLKKINNKFLQPSHDFDVVIWVVVSKPTNLQRVHETLRNKLEIPDGRWKNRSEDEKAAEIFAVLKTKKFVLLLDDVWEPLDLLKVGIPLSTVGNKSKIVFTTRSADVCRDMEAQKSIKVECLAWEEALTLFWAKVGEDTLNSHPDIPKLSEIVVGECKGLPLALIIIGRAMAGARTPEDWEKKIKMLKNYPAKFPGMGDSLFPVLAFSYDSLPDEAIKSCFLYCSLFPEDYEISPQHLIELWLGEGFLDEYDGIQEARNQGEEIIERLKDVCLLENGRSQKQEYLKMHDVLRDMALWLASENGKKKNKFVVKDQVGLIRAHEVEKWNETQRISLWESRIEELREPPCFPNIETISASGKCIKSFPSGFFAYMPIIRVLDLSNNYELIELPVEIGNLVSLQYLNLSRTSIENIPVELKNLKNLKCLILDNMNSLQPLPSQMLSVLSSLQLFSMFNSPYKGDHRTLLEDLEQLEYINDISIDLTTVFSAQALFNSHKLQSSTRRLRLFNCKSMNLVQLSPYIEMLHISFCQAFKDVQISLEKEALHSKFPRHGYCLYHLCHVNVSWCSKLLNLTWLIYAPNLKFLSIGDCGSLEEVVEIEKSEVSEIELNFDLFSRLTSLSLINLPKLRSICRWRQSFPSLREITVLRCPRIRKLSFDSDTGTSKNLEKIIGEQEWWDGLEWEDKTTMQSLTPYFRTTQSSKRLEFPFVPLQDRLISRFPKHISRFLQLPFGHVDV</sequence>
<dbReference type="GO" id="GO:0005524">
    <property type="term" value="F:ATP binding"/>
    <property type="evidence" value="ECO:0007669"/>
    <property type="project" value="UniProtKB-KW"/>
</dbReference>
<dbReference type="InterPro" id="IPR055414">
    <property type="entry name" value="LRR_R13L4/SHOC2-like"/>
</dbReference>
<keyword evidence="4" id="KW-0547">Nucleotide-binding</keyword>
<dbReference type="AlphaFoldDB" id="A0AA39D5S9"/>
<dbReference type="FunFam" id="3.40.50.300:FF:001091">
    <property type="entry name" value="Probable disease resistance protein At1g61300"/>
    <property type="match status" value="1"/>
</dbReference>
<dbReference type="SUPFAM" id="SSF52058">
    <property type="entry name" value="L domain-like"/>
    <property type="match status" value="1"/>
</dbReference>
<dbReference type="EMBL" id="JARBHA010000019">
    <property type="protein sequence ID" value="KAJ9672998.1"/>
    <property type="molecule type" value="Genomic_DNA"/>
</dbReference>
<dbReference type="Gene3D" id="3.40.50.300">
    <property type="entry name" value="P-loop containing nucleotide triphosphate hydrolases"/>
    <property type="match status" value="1"/>
</dbReference>
<feature type="coiled-coil region" evidence="7">
    <location>
        <begin position="32"/>
        <end position="94"/>
    </location>
</feature>
<evidence type="ECO:0000256" key="7">
    <source>
        <dbReference type="SAM" id="Coils"/>
    </source>
</evidence>
<dbReference type="PANTHER" id="PTHR33463">
    <property type="entry name" value="NB-ARC DOMAIN-CONTAINING PROTEIN-RELATED"/>
    <property type="match status" value="1"/>
</dbReference>
<gene>
    <name evidence="11" type="ORF">PVL29_026322</name>
</gene>
<dbReference type="InterPro" id="IPR027417">
    <property type="entry name" value="P-loop_NTPase"/>
</dbReference>
<evidence type="ECO:0000256" key="3">
    <source>
        <dbReference type="ARBA" id="ARBA00022737"/>
    </source>
</evidence>
<proteinExistence type="inferred from homology"/>
<protein>
    <recommendedName>
        <fullName evidence="13">Disease resistance protein</fullName>
    </recommendedName>
</protein>
<evidence type="ECO:0000256" key="1">
    <source>
        <dbReference type="ARBA" id="ARBA00008894"/>
    </source>
</evidence>
<evidence type="ECO:0000256" key="2">
    <source>
        <dbReference type="ARBA" id="ARBA00022614"/>
    </source>
</evidence>
<dbReference type="FunFam" id="1.10.10.10:FF:000322">
    <property type="entry name" value="Probable disease resistance protein At1g63360"/>
    <property type="match status" value="1"/>
</dbReference>
<keyword evidence="6" id="KW-0067">ATP-binding</keyword>
<keyword evidence="7" id="KW-0175">Coiled coil</keyword>
<keyword evidence="12" id="KW-1185">Reference proteome</keyword>
<dbReference type="CDD" id="cd22265">
    <property type="entry name" value="UDM1_RNF168"/>
    <property type="match status" value="1"/>
</dbReference>
<evidence type="ECO:0000313" key="12">
    <source>
        <dbReference type="Proteomes" id="UP001168098"/>
    </source>
</evidence>
<keyword evidence="5" id="KW-0611">Plant defense</keyword>
<dbReference type="InterPro" id="IPR002182">
    <property type="entry name" value="NB-ARC"/>
</dbReference>
<dbReference type="Proteomes" id="UP001168098">
    <property type="component" value="Unassembled WGS sequence"/>
</dbReference>
<dbReference type="InterPro" id="IPR036388">
    <property type="entry name" value="WH-like_DNA-bd_sf"/>
</dbReference>
<evidence type="ECO:0000313" key="11">
    <source>
        <dbReference type="EMBL" id="KAJ9672998.1"/>
    </source>
</evidence>
<evidence type="ECO:0008006" key="13">
    <source>
        <dbReference type="Google" id="ProtNLM"/>
    </source>
</evidence>
<dbReference type="GO" id="GO:0006952">
    <property type="term" value="P:defense response"/>
    <property type="evidence" value="ECO:0007669"/>
    <property type="project" value="UniProtKB-KW"/>
</dbReference>
<dbReference type="InterPro" id="IPR032675">
    <property type="entry name" value="LRR_dom_sf"/>
</dbReference>
<dbReference type="Gene3D" id="3.80.10.10">
    <property type="entry name" value="Ribonuclease Inhibitor"/>
    <property type="match status" value="2"/>
</dbReference>
<dbReference type="SUPFAM" id="SSF52540">
    <property type="entry name" value="P-loop containing nucleoside triphosphate hydrolases"/>
    <property type="match status" value="1"/>
</dbReference>
<feature type="domain" description="Disease resistance R13L4/SHOC-2-like LRR" evidence="10">
    <location>
        <begin position="561"/>
        <end position="831"/>
    </location>
</feature>
<organism evidence="11 12">
    <name type="scientific">Vitis rotundifolia</name>
    <name type="common">Muscadine grape</name>
    <dbReference type="NCBI Taxonomy" id="103349"/>
    <lineage>
        <taxon>Eukaryota</taxon>
        <taxon>Viridiplantae</taxon>
        <taxon>Streptophyta</taxon>
        <taxon>Embryophyta</taxon>
        <taxon>Tracheophyta</taxon>
        <taxon>Spermatophyta</taxon>
        <taxon>Magnoliopsida</taxon>
        <taxon>eudicotyledons</taxon>
        <taxon>Gunneridae</taxon>
        <taxon>Pentapetalae</taxon>
        <taxon>rosids</taxon>
        <taxon>Vitales</taxon>
        <taxon>Vitaceae</taxon>
        <taxon>Viteae</taxon>
        <taxon>Vitis</taxon>
    </lineage>
</organism>
<evidence type="ECO:0000256" key="4">
    <source>
        <dbReference type="ARBA" id="ARBA00022741"/>
    </source>
</evidence>
<evidence type="ECO:0000256" key="5">
    <source>
        <dbReference type="ARBA" id="ARBA00022821"/>
    </source>
</evidence>
<comment type="caution">
    <text evidence="11">The sequence shown here is derived from an EMBL/GenBank/DDBJ whole genome shotgun (WGS) entry which is preliminary data.</text>
</comment>